<comment type="similarity">
    <text evidence="1">Belongs to the WD repeat LST8 family.</text>
</comment>
<dbReference type="GO" id="GO:0031929">
    <property type="term" value="P:TOR signaling"/>
    <property type="evidence" value="ECO:0007669"/>
    <property type="project" value="InterPro"/>
</dbReference>
<feature type="region of interest" description="Disordered" evidence="3">
    <location>
        <begin position="1009"/>
        <end position="1029"/>
    </location>
</feature>
<dbReference type="InterPro" id="IPR037588">
    <property type="entry name" value="MLST8"/>
</dbReference>
<evidence type="ECO:0000256" key="2">
    <source>
        <dbReference type="PROSITE-ProRule" id="PRU00221"/>
    </source>
</evidence>
<dbReference type="PANTHER" id="PTHR19842:SF2">
    <property type="entry name" value="WD REPEAT PROTEIN (AFU_ORTHOLOGUE AFUA_5G04300)"/>
    <property type="match status" value="1"/>
</dbReference>
<organism evidence="4 5">
    <name type="scientific">Dactylonectria estremocensis</name>
    <dbReference type="NCBI Taxonomy" id="1079267"/>
    <lineage>
        <taxon>Eukaryota</taxon>
        <taxon>Fungi</taxon>
        <taxon>Dikarya</taxon>
        <taxon>Ascomycota</taxon>
        <taxon>Pezizomycotina</taxon>
        <taxon>Sordariomycetes</taxon>
        <taxon>Hypocreomycetidae</taxon>
        <taxon>Hypocreales</taxon>
        <taxon>Nectriaceae</taxon>
        <taxon>Dactylonectria</taxon>
    </lineage>
</organism>
<sequence length="1029" mass="115669">MSFGLTETATRTHIDHTGDAPHPATTPFPHAPIQLLPVQHEEPPLKRRRVENADTLRRSLKECLQEQVLPHVSQVVRTLPEGTYHVDKIAVQAVTTLARSARFRTRLDETNGYLTPEDEAVVVERIRDEITRLAKLPENRIHVDSHSVKLLPDAINPLGLGSEPARKQLPKAAWISHLTINENLYDIRDFERLPYRHRVKRTEPQSNNPFFRLNERPYRSAADRNAIAKGTFGPFPSRRIPSQPTVYHVDFTPDEISEIAKCVSEYEQHEVPATLEALAKRCHIYDIPRSAIGRLKGRTVEDVRNFCTDLLAGQVTPVSDIRVLSMSQDTDNERAQLERSSRVTSLLLAREMEGNIGFGRTRQLVNFQTEFKRAREDSMRVVAEFTNCAGDITTGSWVSNEGMILGTTAHSDTHNQQYNKPGNLLLCSTTDGTLRAFEDHRIPRPMVETGENSTDAMRHSQDPWLYSSVVSSDYDDILKLVYTSSFDNTVKVWKVDLHSRGMVCIATWKHKSRVNFVVASKDGSGRVATAADSPTEAIRIYQVTPGDVMGVRDSPYQSLSCSRLDADGSDKWAYFPATMQWGIGTSTERLLLVGYSPRSLSGDDLDIPEDKRNSGEITLWDAEIGRRLPVTTASTANVFEVAWHPVLPCFIIATTPCSFSIDHNVRTQIHIFRQDFERPDPDVAYIQFQSLDCYGSDINELTFQHNSIRYAYITAACTDGNTYVWDTAQGDKPIHILKHGYPLEEFYEDREREDTGVKFTAWGKSPDRFYTGSSDGKVKVWNVRHKGQPFVRTLLEAPGPISFGAFSPDMTKLAVGDATGRVFILSVDERDEHESHFVTLPGSKRRVRRPMPFIPHREPAHPNATFANSYGEMVAIPPEKDNSESDIVSYSRNTYLDSQQLVLNRNPVIGTVQGPQYAETGLFRREAHLNDDPSRPLLADFERHQQASAAASRGLRCRSVRRLKMPGPADAELRDAHGANRARDLHIADLPKSEAWGLHADGALLDPEEDWGFDYEDMPVGSPSATSSP</sequence>
<proteinExistence type="inferred from homology"/>
<accession>A0A9P9E9Q2</accession>
<keyword evidence="2" id="KW-0853">WD repeat</keyword>
<reference evidence="4" key="1">
    <citation type="journal article" date="2021" name="Nat. Commun.">
        <title>Genetic determinants of endophytism in the Arabidopsis root mycobiome.</title>
        <authorList>
            <person name="Mesny F."/>
            <person name="Miyauchi S."/>
            <person name="Thiergart T."/>
            <person name="Pickel B."/>
            <person name="Atanasova L."/>
            <person name="Karlsson M."/>
            <person name="Huettel B."/>
            <person name="Barry K.W."/>
            <person name="Haridas S."/>
            <person name="Chen C."/>
            <person name="Bauer D."/>
            <person name="Andreopoulos W."/>
            <person name="Pangilinan J."/>
            <person name="LaButti K."/>
            <person name="Riley R."/>
            <person name="Lipzen A."/>
            <person name="Clum A."/>
            <person name="Drula E."/>
            <person name="Henrissat B."/>
            <person name="Kohler A."/>
            <person name="Grigoriev I.V."/>
            <person name="Martin F.M."/>
            <person name="Hacquard S."/>
        </authorList>
    </citation>
    <scope>NUCLEOTIDE SEQUENCE</scope>
    <source>
        <strain evidence="4">MPI-CAGE-AT-0021</strain>
    </source>
</reference>
<evidence type="ECO:0000313" key="4">
    <source>
        <dbReference type="EMBL" id="KAH7133387.1"/>
    </source>
</evidence>
<dbReference type="GO" id="GO:0031931">
    <property type="term" value="C:TORC1 complex"/>
    <property type="evidence" value="ECO:0007669"/>
    <property type="project" value="InterPro"/>
</dbReference>
<dbReference type="OrthoDB" id="10248252at2759"/>
<dbReference type="PANTHER" id="PTHR19842">
    <property type="entry name" value="G BETA-LIKE PROTEIN GBL"/>
    <property type="match status" value="1"/>
</dbReference>
<dbReference type="PROSITE" id="PS50082">
    <property type="entry name" value="WD_REPEATS_2"/>
    <property type="match status" value="1"/>
</dbReference>
<feature type="region of interest" description="Disordered" evidence="3">
    <location>
        <begin position="1"/>
        <end position="31"/>
    </location>
</feature>
<evidence type="ECO:0000256" key="1">
    <source>
        <dbReference type="ARBA" id="ARBA00009890"/>
    </source>
</evidence>
<evidence type="ECO:0000313" key="5">
    <source>
        <dbReference type="Proteomes" id="UP000717696"/>
    </source>
</evidence>
<dbReference type="EMBL" id="JAGMUU010000018">
    <property type="protein sequence ID" value="KAH7133387.1"/>
    <property type="molecule type" value="Genomic_DNA"/>
</dbReference>
<gene>
    <name evidence="4" type="ORF">B0J13DRAFT_100715</name>
</gene>
<dbReference type="GO" id="GO:0031932">
    <property type="term" value="C:TORC2 complex"/>
    <property type="evidence" value="ECO:0007669"/>
    <property type="project" value="InterPro"/>
</dbReference>
<feature type="compositionally biased region" description="Basic and acidic residues" evidence="3">
    <location>
        <begin position="10"/>
        <end position="19"/>
    </location>
</feature>
<dbReference type="InterPro" id="IPR015943">
    <property type="entry name" value="WD40/YVTN_repeat-like_dom_sf"/>
</dbReference>
<dbReference type="InterPro" id="IPR001680">
    <property type="entry name" value="WD40_rpt"/>
</dbReference>
<dbReference type="Pfam" id="PF00400">
    <property type="entry name" value="WD40"/>
    <property type="match status" value="1"/>
</dbReference>
<evidence type="ECO:0000256" key="3">
    <source>
        <dbReference type="SAM" id="MobiDB-lite"/>
    </source>
</evidence>
<dbReference type="SMART" id="SM00320">
    <property type="entry name" value="WD40"/>
    <property type="match status" value="6"/>
</dbReference>
<dbReference type="Proteomes" id="UP000717696">
    <property type="component" value="Unassembled WGS sequence"/>
</dbReference>
<dbReference type="SUPFAM" id="SSF50978">
    <property type="entry name" value="WD40 repeat-like"/>
    <property type="match status" value="1"/>
</dbReference>
<dbReference type="Gene3D" id="2.130.10.10">
    <property type="entry name" value="YVTN repeat-like/Quinoprotein amine dehydrogenase"/>
    <property type="match status" value="1"/>
</dbReference>
<comment type="caution">
    <text evidence="4">The sequence shown here is derived from an EMBL/GenBank/DDBJ whole genome shotgun (WGS) entry which is preliminary data.</text>
</comment>
<dbReference type="InterPro" id="IPR036322">
    <property type="entry name" value="WD40_repeat_dom_sf"/>
</dbReference>
<dbReference type="GO" id="GO:0032956">
    <property type="term" value="P:regulation of actin cytoskeleton organization"/>
    <property type="evidence" value="ECO:0007669"/>
    <property type="project" value="TreeGrafter"/>
</dbReference>
<name>A0A9P9E9Q2_9HYPO</name>
<feature type="repeat" description="WD" evidence="2">
    <location>
        <begin position="750"/>
        <end position="784"/>
    </location>
</feature>
<protein>
    <submittedName>
        <fullName evidence="4">WD40-repeat-containing domain protein</fullName>
    </submittedName>
</protein>
<dbReference type="AlphaFoldDB" id="A0A9P9E9Q2"/>
<keyword evidence="5" id="KW-1185">Reference proteome</keyword>